<evidence type="ECO:0000256" key="1">
    <source>
        <dbReference type="SAM" id="MobiDB-lite"/>
    </source>
</evidence>
<feature type="region of interest" description="Disordered" evidence="1">
    <location>
        <begin position="145"/>
        <end position="164"/>
    </location>
</feature>
<dbReference type="STRING" id="67331.SAMN04490357_7049"/>
<evidence type="ECO:0000313" key="2">
    <source>
        <dbReference type="EMBL" id="SEE13946.1"/>
    </source>
</evidence>
<dbReference type="RefSeq" id="WP_070023278.1">
    <property type="nucleotide sequence ID" value="NZ_FNTD01000004.1"/>
</dbReference>
<organism evidence="2 3">
    <name type="scientific">Streptomyces misionensis</name>
    <dbReference type="NCBI Taxonomy" id="67331"/>
    <lineage>
        <taxon>Bacteria</taxon>
        <taxon>Bacillati</taxon>
        <taxon>Actinomycetota</taxon>
        <taxon>Actinomycetes</taxon>
        <taxon>Kitasatosporales</taxon>
        <taxon>Streptomycetaceae</taxon>
        <taxon>Streptomyces</taxon>
    </lineage>
</organism>
<protein>
    <recommendedName>
        <fullName evidence="4">Lipoprotein</fullName>
    </recommendedName>
</protein>
<accession>A0A1H5GDY3</accession>
<sequence>MRRGLVTVVLAGLTAVVATGCGHGGGPRADLVVRGTPPATPYRGPLHVPVENADDSSPEALLAASGAAGRALECDGRIFDGTGPDGWSEADGGATPEQGLALYLDMVQPELPDHGYRVERREADRVLFSLDVDGRTKAAVVVAKDQPNRPGWGPETSASCDPAELPASFTATTGREIWTGRDGRRVPVTTLESSSGPEHCGWESAHFLDMGGRNYARDPKGVLAGAGLLTAPYRGRVDHLPADAYDTGYRYHDWRLWLTPDRATAYVRTAHGVEAWPLLKPKAGCD</sequence>
<dbReference type="EMBL" id="FNTD01000004">
    <property type="protein sequence ID" value="SEE13946.1"/>
    <property type="molecule type" value="Genomic_DNA"/>
</dbReference>
<dbReference type="PROSITE" id="PS51257">
    <property type="entry name" value="PROKAR_LIPOPROTEIN"/>
    <property type="match status" value="1"/>
</dbReference>
<name>A0A1H5GDY3_9ACTN</name>
<reference evidence="2 3" key="1">
    <citation type="submission" date="2016-10" db="EMBL/GenBank/DDBJ databases">
        <authorList>
            <person name="de Groot N.N."/>
        </authorList>
    </citation>
    <scope>NUCLEOTIDE SEQUENCE [LARGE SCALE GENOMIC DNA]</scope>
    <source>
        <strain evidence="2 3">DSM 40306</strain>
    </source>
</reference>
<proteinExistence type="predicted"/>
<dbReference type="Proteomes" id="UP000182375">
    <property type="component" value="Unassembled WGS sequence"/>
</dbReference>
<dbReference type="GeneID" id="95516053"/>
<evidence type="ECO:0000313" key="3">
    <source>
        <dbReference type="Proteomes" id="UP000182375"/>
    </source>
</evidence>
<gene>
    <name evidence="2" type="ORF">SAMN04490357_7049</name>
</gene>
<evidence type="ECO:0008006" key="4">
    <source>
        <dbReference type="Google" id="ProtNLM"/>
    </source>
</evidence>
<dbReference type="AlphaFoldDB" id="A0A1H5GDY3"/>